<organism evidence="3 4">
    <name type="scientific">Echinicola soli</name>
    <dbReference type="NCBI Taxonomy" id="2591634"/>
    <lineage>
        <taxon>Bacteria</taxon>
        <taxon>Pseudomonadati</taxon>
        <taxon>Bacteroidota</taxon>
        <taxon>Cytophagia</taxon>
        <taxon>Cytophagales</taxon>
        <taxon>Cyclobacteriaceae</taxon>
        <taxon>Echinicola</taxon>
    </lineage>
</organism>
<protein>
    <submittedName>
        <fullName evidence="3">Acyltransferase</fullName>
    </submittedName>
</protein>
<dbReference type="Proteomes" id="UP000316614">
    <property type="component" value="Chromosome"/>
</dbReference>
<feature type="domain" description="Acyltransferase 3" evidence="2">
    <location>
        <begin position="19"/>
        <end position="337"/>
    </location>
</feature>
<feature type="transmembrane region" description="Helical" evidence="1">
    <location>
        <begin position="297"/>
        <end position="318"/>
    </location>
</feature>
<gene>
    <name evidence="3" type="ORF">FKX85_04740</name>
</gene>
<feature type="transmembrane region" description="Helical" evidence="1">
    <location>
        <begin position="21"/>
        <end position="38"/>
    </location>
</feature>
<dbReference type="AlphaFoldDB" id="A0A514CEY4"/>
<feature type="transmembrane region" description="Helical" evidence="1">
    <location>
        <begin position="210"/>
        <end position="229"/>
    </location>
</feature>
<keyword evidence="1" id="KW-0812">Transmembrane</keyword>
<accession>A0A514CEY4</accession>
<feature type="transmembrane region" description="Helical" evidence="1">
    <location>
        <begin position="92"/>
        <end position="115"/>
    </location>
</feature>
<feature type="transmembrane region" description="Helical" evidence="1">
    <location>
        <begin position="156"/>
        <end position="176"/>
    </location>
</feature>
<evidence type="ECO:0000259" key="2">
    <source>
        <dbReference type="Pfam" id="PF01757"/>
    </source>
</evidence>
<dbReference type="GO" id="GO:0016747">
    <property type="term" value="F:acyltransferase activity, transferring groups other than amino-acyl groups"/>
    <property type="evidence" value="ECO:0007669"/>
    <property type="project" value="InterPro"/>
</dbReference>
<dbReference type="PANTHER" id="PTHR23028">
    <property type="entry name" value="ACETYLTRANSFERASE"/>
    <property type="match status" value="1"/>
</dbReference>
<feature type="transmembrane region" description="Helical" evidence="1">
    <location>
        <begin position="183"/>
        <end position="204"/>
    </location>
</feature>
<evidence type="ECO:0000313" key="3">
    <source>
        <dbReference type="EMBL" id="QDH78383.1"/>
    </source>
</evidence>
<dbReference type="InterPro" id="IPR002656">
    <property type="entry name" value="Acyl_transf_3_dom"/>
</dbReference>
<feature type="transmembrane region" description="Helical" evidence="1">
    <location>
        <begin position="236"/>
        <end position="252"/>
    </location>
</feature>
<keyword evidence="1" id="KW-1133">Transmembrane helix</keyword>
<feature type="transmembrane region" description="Helical" evidence="1">
    <location>
        <begin position="258"/>
        <end position="276"/>
    </location>
</feature>
<evidence type="ECO:0000256" key="1">
    <source>
        <dbReference type="SAM" id="Phobius"/>
    </source>
</evidence>
<dbReference type="RefSeq" id="WP_141613639.1">
    <property type="nucleotide sequence ID" value="NZ_CP041253.1"/>
</dbReference>
<dbReference type="InterPro" id="IPR050879">
    <property type="entry name" value="Acyltransferase_3"/>
</dbReference>
<name>A0A514CEY4_9BACT</name>
<proteinExistence type="predicted"/>
<dbReference type="Pfam" id="PF01757">
    <property type="entry name" value="Acyl_transf_3"/>
    <property type="match status" value="1"/>
</dbReference>
<feature type="transmembrane region" description="Helical" evidence="1">
    <location>
        <begin position="50"/>
        <end position="71"/>
    </location>
</feature>
<sequence length="374" mass="43859">MINKIRPYSIDGNVSRFEKLDALRGCFAILVVFYHFTYDIFDPENYLSNFIFSQSYIFVDFFFVLSGFVICHRYSDKLNDTKSFATFMKKRFIRLYPLLVYSVLMYSILKLYGLINQHGFSDPNYSWGTWGMEILEALTLMNSNPIFGSSLGMNPVTWTISAEMICYFLFGVVLVIGKNRFNYLFLFVHIFCFGFLFLDGSYSVSGNFGFVRGILNFSIGVMVYSLFLIKALNTSILQGIYILFLVILLFVFDNVPDIYKLILPYIFGFGVYIFANDSQGVNFLKNNFFKFLGERSYSIYLNHYLILWVVYFLEFRILNFPYNVVTTVICLCISLFATLIYSDFTYKYIEIISKNRLSKWKSIPRLVNSKYDRR</sequence>
<feature type="transmembrane region" description="Helical" evidence="1">
    <location>
        <begin position="324"/>
        <end position="346"/>
    </location>
</feature>
<dbReference type="OrthoDB" id="9796461at2"/>
<reference evidence="3 4" key="1">
    <citation type="submission" date="2019-06" db="EMBL/GenBank/DDBJ databases">
        <title>Echinicola alkalisoli sp. nov. isolated from saline soil.</title>
        <authorList>
            <person name="Sun J.-Q."/>
            <person name="Xu L."/>
        </authorList>
    </citation>
    <scope>NUCLEOTIDE SEQUENCE [LARGE SCALE GENOMIC DNA]</scope>
    <source>
        <strain evidence="3 4">LN3S3</strain>
    </source>
</reference>
<evidence type="ECO:0000313" key="4">
    <source>
        <dbReference type="Proteomes" id="UP000316614"/>
    </source>
</evidence>
<keyword evidence="1" id="KW-0472">Membrane</keyword>
<keyword evidence="4" id="KW-1185">Reference proteome</keyword>
<dbReference type="KEGG" id="echi:FKX85_04740"/>
<dbReference type="EMBL" id="CP041253">
    <property type="protein sequence ID" value="QDH78383.1"/>
    <property type="molecule type" value="Genomic_DNA"/>
</dbReference>
<keyword evidence="3" id="KW-0808">Transferase</keyword>
<keyword evidence="3" id="KW-0012">Acyltransferase</keyword>
<dbReference type="PANTHER" id="PTHR23028:SF134">
    <property type="entry name" value="PUTATIVE (AFU_ORTHOLOGUE AFUA_4G08520)-RELATED"/>
    <property type="match status" value="1"/>
</dbReference>